<protein>
    <submittedName>
        <fullName evidence="1">Uncharacterized protein</fullName>
    </submittedName>
</protein>
<organism evidence="1 2">
    <name type="scientific">Pistacia integerrima</name>
    <dbReference type="NCBI Taxonomy" id="434235"/>
    <lineage>
        <taxon>Eukaryota</taxon>
        <taxon>Viridiplantae</taxon>
        <taxon>Streptophyta</taxon>
        <taxon>Embryophyta</taxon>
        <taxon>Tracheophyta</taxon>
        <taxon>Spermatophyta</taxon>
        <taxon>Magnoliopsida</taxon>
        <taxon>eudicotyledons</taxon>
        <taxon>Gunneridae</taxon>
        <taxon>Pentapetalae</taxon>
        <taxon>rosids</taxon>
        <taxon>malvids</taxon>
        <taxon>Sapindales</taxon>
        <taxon>Anacardiaceae</taxon>
        <taxon>Pistacia</taxon>
    </lineage>
</organism>
<evidence type="ECO:0000313" key="2">
    <source>
        <dbReference type="Proteomes" id="UP001163603"/>
    </source>
</evidence>
<dbReference type="EMBL" id="CM047748">
    <property type="protein sequence ID" value="KAJ0015255.1"/>
    <property type="molecule type" value="Genomic_DNA"/>
</dbReference>
<keyword evidence="2" id="KW-1185">Reference proteome</keyword>
<dbReference type="Proteomes" id="UP001163603">
    <property type="component" value="Chromosome 13"/>
</dbReference>
<gene>
    <name evidence="1" type="ORF">Pint_19735</name>
</gene>
<name>A0ACC0XDZ1_9ROSI</name>
<reference evidence="2" key="1">
    <citation type="journal article" date="2023" name="G3 (Bethesda)">
        <title>Genome assembly and association tests identify interacting loci associated with vigor, precocity, and sex in interspecific pistachio rootstocks.</title>
        <authorList>
            <person name="Palmer W."/>
            <person name="Jacygrad E."/>
            <person name="Sagayaradj S."/>
            <person name="Cavanaugh K."/>
            <person name="Han R."/>
            <person name="Bertier L."/>
            <person name="Beede B."/>
            <person name="Kafkas S."/>
            <person name="Golino D."/>
            <person name="Preece J."/>
            <person name="Michelmore R."/>
        </authorList>
    </citation>
    <scope>NUCLEOTIDE SEQUENCE [LARGE SCALE GENOMIC DNA]</scope>
</reference>
<sequence>MLKCMEQTLLNRQMEVSLRKLCLVDVYVDDQMIENLFARWPLIEYLTIESSKGFKSLELFSLSKLREVKIRISNPSLKELIINGSDLVDVKLETPNLSIFKFRGHPISFISNAMALSETDLYVYGYSDIQDLVKYIELLANFKQCSKVLNLQRRMGAVGSSLLTKERLLVVANPFPSHVGRIVSREL</sequence>
<proteinExistence type="predicted"/>
<evidence type="ECO:0000313" key="1">
    <source>
        <dbReference type="EMBL" id="KAJ0015255.1"/>
    </source>
</evidence>
<comment type="caution">
    <text evidence="1">The sequence shown here is derived from an EMBL/GenBank/DDBJ whole genome shotgun (WGS) entry which is preliminary data.</text>
</comment>
<accession>A0ACC0XDZ1</accession>